<keyword evidence="3" id="KW-0560">Oxidoreductase</keyword>
<dbReference type="FunFam" id="3.40.109.10:FF:000001">
    <property type="entry name" value="Nitroreductase family"/>
    <property type="match status" value="1"/>
</dbReference>
<accession>A0A2S2FFE1</accession>
<gene>
    <name evidence="5" type="ORF">DJ533_10910</name>
</gene>
<reference evidence="5" key="1">
    <citation type="submission" date="2019-08" db="EMBL/GenBank/DDBJ databases">
        <title>The complete genome of Acinetobacter defluvii strain WCHAD010030.</title>
        <authorList>
            <person name="Hu Y."/>
            <person name="Qin J."/>
            <person name="Feng Y."/>
            <person name="Zong Z."/>
        </authorList>
    </citation>
    <scope>NUCLEOTIDE SEQUENCE</scope>
    <source>
        <strain evidence="5">WCHA30</strain>
    </source>
</reference>
<dbReference type="InterPro" id="IPR033877">
    <property type="entry name" value="Frm2/Hbn1"/>
</dbReference>
<name>A0A2S2FFE1_9GAMM</name>
<dbReference type="PANTHER" id="PTHR43035:SF1">
    <property type="entry name" value="FATTY ACID REPRESSION MUTANT PROTEIN 2-RELATED"/>
    <property type="match status" value="1"/>
</dbReference>
<dbReference type="InterPro" id="IPR029479">
    <property type="entry name" value="Nitroreductase"/>
</dbReference>
<dbReference type="Proteomes" id="UP000245977">
    <property type="component" value="Chromosome"/>
</dbReference>
<proteinExistence type="predicted"/>
<feature type="domain" description="Nitroreductase" evidence="4">
    <location>
        <begin position="39"/>
        <end position="207"/>
    </location>
</feature>
<keyword evidence="2" id="KW-0963">Cytoplasm</keyword>
<dbReference type="PANTHER" id="PTHR43035">
    <property type="entry name" value="FATTY ACID REPRESSION MUTANT PROTEIN 2-RELATED"/>
    <property type="match status" value="1"/>
</dbReference>
<sequence length="229" mass="26790">MKMTLLSKIGHVLTTELSRDLLFKKKDNQLDEYQFLEDLRKRRSVYHLGKKVAYPQEELVALIKETVYCCPSVLNCQSARVVILVEKAHEQFWKMVKQIQKKYMNEKVYDGMVIKIDECVAAYGTILFFEDTQVIQKLQKFKPLQAHDFEIWSEQSSGMVQFAVWSLFASLDLGAALHHYNPNINDEILQHYELPKHWQLKAQMTFGSIVTPASTKSYEDENQIFRVFS</sequence>
<comment type="subcellular location">
    <subcellularLocation>
        <location evidence="1">Cytoplasm</location>
    </subcellularLocation>
</comment>
<dbReference type="Pfam" id="PF00881">
    <property type="entry name" value="Nitroreductase"/>
    <property type="match status" value="1"/>
</dbReference>
<evidence type="ECO:0000259" key="4">
    <source>
        <dbReference type="Pfam" id="PF00881"/>
    </source>
</evidence>
<evidence type="ECO:0000256" key="1">
    <source>
        <dbReference type="ARBA" id="ARBA00004496"/>
    </source>
</evidence>
<dbReference type="SUPFAM" id="SSF55469">
    <property type="entry name" value="FMN-dependent nitroreductase-like"/>
    <property type="match status" value="1"/>
</dbReference>
<dbReference type="EMBL" id="CP029397">
    <property type="protein sequence ID" value="AWL29042.1"/>
    <property type="molecule type" value="Genomic_DNA"/>
</dbReference>
<keyword evidence="6" id="KW-1185">Reference proteome</keyword>
<dbReference type="GO" id="GO:0034599">
    <property type="term" value="P:cellular response to oxidative stress"/>
    <property type="evidence" value="ECO:0007669"/>
    <property type="project" value="InterPro"/>
</dbReference>
<dbReference type="KEGG" id="adv:DJ533_10910"/>
<evidence type="ECO:0000313" key="5">
    <source>
        <dbReference type="EMBL" id="AWL29042.1"/>
    </source>
</evidence>
<evidence type="ECO:0000256" key="3">
    <source>
        <dbReference type="ARBA" id="ARBA00023002"/>
    </source>
</evidence>
<dbReference type="STRING" id="1871111.GCA_001704615_01142"/>
<organism evidence="5 6">
    <name type="scientific">Acinetobacter defluvii</name>
    <dbReference type="NCBI Taxonomy" id="1871111"/>
    <lineage>
        <taxon>Bacteria</taxon>
        <taxon>Pseudomonadati</taxon>
        <taxon>Pseudomonadota</taxon>
        <taxon>Gammaproteobacteria</taxon>
        <taxon>Moraxellales</taxon>
        <taxon>Moraxellaceae</taxon>
        <taxon>Acinetobacter</taxon>
    </lineage>
</organism>
<dbReference type="Gene3D" id="3.40.109.10">
    <property type="entry name" value="NADH Oxidase"/>
    <property type="match status" value="1"/>
</dbReference>
<evidence type="ECO:0000313" key="6">
    <source>
        <dbReference type="Proteomes" id="UP000245977"/>
    </source>
</evidence>
<dbReference type="InterPro" id="IPR000415">
    <property type="entry name" value="Nitroreductase-like"/>
</dbReference>
<evidence type="ECO:0000256" key="2">
    <source>
        <dbReference type="ARBA" id="ARBA00022490"/>
    </source>
</evidence>
<dbReference type="GO" id="GO:0016491">
    <property type="term" value="F:oxidoreductase activity"/>
    <property type="evidence" value="ECO:0007669"/>
    <property type="project" value="UniProtKB-KW"/>
</dbReference>
<dbReference type="OrthoDB" id="9810617at2"/>
<protein>
    <recommendedName>
        <fullName evidence="4">Nitroreductase domain-containing protein</fullName>
    </recommendedName>
</protein>
<dbReference type="GO" id="GO:0005737">
    <property type="term" value="C:cytoplasm"/>
    <property type="evidence" value="ECO:0007669"/>
    <property type="project" value="UniProtKB-SubCell"/>
</dbReference>
<dbReference type="AlphaFoldDB" id="A0A2S2FFE1"/>